<accession>A0AA86SNX3</accession>
<dbReference type="AlphaFoldDB" id="A0AA86SNX3"/>
<dbReference type="Gramene" id="rna-AYBTSS11_LOCUS12878">
    <property type="protein sequence ID" value="CAJ1947854.1"/>
    <property type="gene ID" value="gene-AYBTSS11_LOCUS12878"/>
</dbReference>
<keyword evidence="2" id="KW-1185">Reference proteome</keyword>
<evidence type="ECO:0000313" key="2">
    <source>
        <dbReference type="Proteomes" id="UP001189624"/>
    </source>
</evidence>
<proteinExistence type="predicted"/>
<reference evidence="1" key="1">
    <citation type="submission" date="2023-10" db="EMBL/GenBank/DDBJ databases">
        <authorList>
            <person name="Domelevo Entfellner J.-B."/>
        </authorList>
    </citation>
    <scope>NUCLEOTIDE SEQUENCE</scope>
</reference>
<dbReference type="Proteomes" id="UP001189624">
    <property type="component" value="Chromosome 4"/>
</dbReference>
<name>A0AA86SNX3_9FABA</name>
<protein>
    <submittedName>
        <fullName evidence="1">Uncharacterized protein</fullName>
    </submittedName>
</protein>
<organism evidence="1 2">
    <name type="scientific">Sphenostylis stenocarpa</name>
    <dbReference type="NCBI Taxonomy" id="92480"/>
    <lineage>
        <taxon>Eukaryota</taxon>
        <taxon>Viridiplantae</taxon>
        <taxon>Streptophyta</taxon>
        <taxon>Embryophyta</taxon>
        <taxon>Tracheophyta</taxon>
        <taxon>Spermatophyta</taxon>
        <taxon>Magnoliopsida</taxon>
        <taxon>eudicotyledons</taxon>
        <taxon>Gunneridae</taxon>
        <taxon>Pentapetalae</taxon>
        <taxon>rosids</taxon>
        <taxon>fabids</taxon>
        <taxon>Fabales</taxon>
        <taxon>Fabaceae</taxon>
        <taxon>Papilionoideae</taxon>
        <taxon>50 kb inversion clade</taxon>
        <taxon>NPAAA clade</taxon>
        <taxon>indigoferoid/millettioid clade</taxon>
        <taxon>Phaseoleae</taxon>
        <taxon>Sphenostylis</taxon>
    </lineage>
</organism>
<sequence>NKNDKMEDTLSPFSFAEYIQSHFQPFSFQYATLSQPPSTNYSYLIPKIVQPYE</sequence>
<feature type="non-terminal residue" evidence="1">
    <location>
        <position position="1"/>
    </location>
</feature>
<dbReference type="EMBL" id="OY731401">
    <property type="protein sequence ID" value="CAJ1947854.1"/>
    <property type="molecule type" value="Genomic_DNA"/>
</dbReference>
<evidence type="ECO:0000313" key="1">
    <source>
        <dbReference type="EMBL" id="CAJ1947854.1"/>
    </source>
</evidence>
<gene>
    <name evidence="1" type="ORF">AYBTSS11_LOCUS12878</name>
</gene>